<name>A0A8C6MJT8_NOTFU</name>
<evidence type="ECO:0000313" key="2">
    <source>
        <dbReference type="Proteomes" id="UP000694548"/>
    </source>
</evidence>
<dbReference type="GeneTree" id="ENSGT01120000271959"/>
<organism evidence="1 2">
    <name type="scientific">Nothobranchius furzeri</name>
    <name type="common">Turquoise killifish</name>
    <dbReference type="NCBI Taxonomy" id="105023"/>
    <lineage>
        <taxon>Eukaryota</taxon>
        <taxon>Metazoa</taxon>
        <taxon>Chordata</taxon>
        <taxon>Craniata</taxon>
        <taxon>Vertebrata</taxon>
        <taxon>Euteleostomi</taxon>
        <taxon>Actinopterygii</taxon>
        <taxon>Neopterygii</taxon>
        <taxon>Teleostei</taxon>
        <taxon>Neoteleostei</taxon>
        <taxon>Acanthomorphata</taxon>
        <taxon>Ovalentaria</taxon>
        <taxon>Atherinomorphae</taxon>
        <taxon>Cyprinodontiformes</taxon>
        <taxon>Nothobranchiidae</taxon>
        <taxon>Nothobranchius</taxon>
    </lineage>
</organism>
<reference evidence="1" key="2">
    <citation type="submission" date="2025-08" db="UniProtKB">
        <authorList>
            <consortium name="Ensembl"/>
        </authorList>
    </citation>
    <scope>IDENTIFICATION</scope>
</reference>
<protein>
    <submittedName>
        <fullName evidence="1">Uncharacterized protein</fullName>
    </submittedName>
</protein>
<dbReference type="Proteomes" id="UP000694548">
    <property type="component" value="Chromosome sgr10"/>
</dbReference>
<dbReference type="SUPFAM" id="SSF54001">
    <property type="entry name" value="Cysteine proteinases"/>
    <property type="match status" value="1"/>
</dbReference>
<dbReference type="Ensembl" id="ENSNFUT00015036343.1">
    <property type="protein sequence ID" value="ENSNFUP00015034792.1"/>
    <property type="gene ID" value="ENSNFUG00015016946.1"/>
</dbReference>
<sequence length="261" mass="30006">MQCGSHCEHLTKATFVHPNRGCWAFPIHPSQKEVLQHVLDHNKPGEELIVRTPKACLTHTGHLGLQRDMEATIGNGCLGIIEEVAQYKGRNIFICDLYVTPTWLSPDMDPMTSLPGCCTEPKSWEMDRETGKDITDLPRQDFGNDCGIFILMAVLYIAFDAPFDYSALDMPLLRKWWCLLLLENYSLDSYRKVFAHWTEECKVFLAGHHVPVFKLKKRKAEEPAKMEPSDTTARQQTPYLPVSIRYLNIQDSDYCIQKRSW</sequence>
<dbReference type="AlphaFoldDB" id="A0A8C6MJT8"/>
<reference evidence="1" key="3">
    <citation type="submission" date="2025-09" db="UniProtKB">
        <authorList>
            <consortium name="Ensembl"/>
        </authorList>
    </citation>
    <scope>IDENTIFICATION</scope>
</reference>
<keyword evidence="2" id="KW-1185">Reference proteome</keyword>
<proteinExistence type="predicted"/>
<evidence type="ECO:0000313" key="1">
    <source>
        <dbReference type="Ensembl" id="ENSNFUP00015034792.1"/>
    </source>
</evidence>
<dbReference type="Gene3D" id="3.40.395.10">
    <property type="entry name" value="Adenoviral Proteinase, Chain A"/>
    <property type="match status" value="1"/>
</dbReference>
<dbReference type="InterPro" id="IPR038765">
    <property type="entry name" value="Papain-like_cys_pep_sf"/>
</dbReference>
<reference evidence="1" key="1">
    <citation type="submission" date="2014-08" db="EMBL/GenBank/DDBJ databases">
        <authorList>
            <person name="Senf B."/>
            <person name="Petzold A."/>
            <person name="Downie B.R."/>
            <person name="Koch P."/>
            <person name="Platzer M."/>
        </authorList>
    </citation>
    <scope>NUCLEOTIDE SEQUENCE [LARGE SCALE GENOMIC DNA]</scope>
    <source>
        <strain evidence="1">GRZ</strain>
    </source>
</reference>
<accession>A0A8C6MJT8</accession>